<protein>
    <recommendedName>
        <fullName evidence="10">DNA-directed RNA polymerase</fullName>
        <ecNumber evidence="10">2.7.7.6</ecNumber>
    </recommendedName>
</protein>
<evidence type="ECO:0000256" key="7">
    <source>
        <dbReference type="ARBA" id="ARBA00023128"/>
    </source>
</evidence>
<comment type="function">
    <text evidence="10">DNA-dependent RNA polymerase catalyzes the transcription of DNA into RNA using the four ribonucleoside triphosphates as substrates.</text>
</comment>
<dbReference type="InterPro" id="IPR046950">
    <property type="entry name" value="DNA-dir_Rpol_C_phage-type"/>
</dbReference>
<dbReference type="GO" id="GO:0001018">
    <property type="term" value="F:mitochondrial promoter sequence-specific DNA binding"/>
    <property type="evidence" value="ECO:0007669"/>
    <property type="project" value="TreeGrafter"/>
</dbReference>
<feature type="domain" description="DNA-directed RNA polymerase N-terminal" evidence="11">
    <location>
        <begin position="350"/>
        <end position="672"/>
    </location>
</feature>
<dbReference type="PANTHER" id="PTHR10102:SF0">
    <property type="entry name" value="DNA-DIRECTED RNA POLYMERASE, MITOCHONDRIAL"/>
    <property type="match status" value="1"/>
</dbReference>
<dbReference type="PROSITE" id="PS00489">
    <property type="entry name" value="RNA_POL_PHAGE_2"/>
    <property type="match status" value="1"/>
</dbReference>
<name>A0AAD4L6I4_9AGAM</name>
<dbReference type="Gene3D" id="1.10.150.20">
    <property type="entry name" value="5' to 3' exonuclease, C-terminal subdomain"/>
    <property type="match status" value="1"/>
</dbReference>
<comment type="catalytic activity">
    <reaction evidence="9 10">
        <text>RNA(n) + a ribonucleoside 5'-triphosphate = RNA(n+1) + diphosphate</text>
        <dbReference type="Rhea" id="RHEA:21248"/>
        <dbReference type="Rhea" id="RHEA-COMP:14527"/>
        <dbReference type="Rhea" id="RHEA-COMP:17342"/>
        <dbReference type="ChEBI" id="CHEBI:33019"/>
        <dbReference type="ChEBI" id="CHEBI:61557"/>
        <dbReference type="ChEBI" id="CHEBI:140395"/>
        <dbReference type="EC" id="2.7.7.6"/>
    </reaction>
</comment>
<keyword evidence="5 10" id="KW-0548">Nucleotidyltransferase</keyword>
<dbReference type="SUPFAM" id="SSF56672">
    <property type="entry name" value="DNA/RNA polymerases"/>
    <property type="match status" value="1"/>
</dbReference>
<evidence type="ECO:0000256" key="1">
    <source>
        <dbReference type="ARBA" id="ARBA00004173"/>
    </source>
</evidence>
<dbReference type="Gene3D" id="1.10.1320.10">
    <property type="entry name" value="DNA-directed RNA polymerase, N-terminal domain"/>
    <property type="match status" value="1"/>
</dbReference>
<dbReference type="InterPro" id="IPR024075">
    <property type="entry name" value="DNA-dir_RNA_pol_helix_hairp_sf"/>
</dbReference>
<comment type="caution">
    <text evidence="12">The sequence shown here is derived from an EMBL/GenBank/DDBJ whole genome shotgun (WGS) entry which is preliminary data.</text>
</comment>
<dbReference type="Gene3D" id="1.10.287.260">
    <property type="match status" value="1"/>
</dbReference>
<dbReference type="Pfam" id="PF14700">
    <property type="entry name" value="RPOL_N"/>
    <property type="match status" value="1"/>
</dbReference>
<keyword evidence="6" id="KW-0809">Transit peptide</keyword>
<evidence type="ECO:0000256" key="10">
    <source>
        <dbReference type="RuleBase" id="RU003805"/>
    </source>
</evidence>
<evidence type="ECO:0000256" key="8">
    <source>
        <dbReference type="ARBA" id="ARBA00023163"/>
    </source>
</evidence>
<comment type="similarity">
    <text evidence="2 10">Belongs to the phage and mitochondrial RNA polymerase family.</text>
</comment>
<dbReference type="GO" id="GO:0034245">
    <property type="term" value="C:mitochondrial DNA-directed RNA polymerase complex"/>
    <property type="evidence" value="ECO:0007669"/>
    <property type="project" value="TreeGrafter"/>
</dbReference>
<evidence type="ECO:0000256" key="3">
    <source>
        <dbReference type="ARBA" id="ARBA00022478"/>
    </source>
</evidence>
<dbReference type="InterPro" id="IPR043502">
    <property type="entry name" value="DNA/RNA_pol_sf"/>
</dbReference>
<reference evidence="12" key="1">
    <citation type="submission" date="2022-01" db="EMBL/GenBank/DDBJ databases">
        <title>Comparative genomics reveals a dynamic genome evolution in the ectomycorrhizal milk-cap (Lactarius) mushrooms.</title>
        <authorList>
            <consortium name="DOE Joint Genome Institute"/>
            <person name="Lebreton A."/>
            <person name="Tang N."/>
            <person name="Kuo A."/>
            <person name="LaButti K."/>
            <person name="Drula E."/>
            <person name="Barry K."/>
            <person name="Clum A."/>
            <person name="Lipzen A."/>
            <person name="Mousain D."/>
            <person name="Ng V."/>
            <person name="Wang R."/>
            <person name="Wang X."/>
            <person name="Dai Y."/>
            <person name="Henrissat B."/>
            <person name="Grigoriev I.V."/>
            <person name="Guerin-Laguette A."/>
            <person name="Yu F."/>
            <person name="Martin F.M."/>
        </authorList>
    </citation>
    <scope>NUCLEOTIDE SEQUENCE</scope>
    <source>
        <strain evidence="12">QP</strain>
    </source>
</reference>
<keyword evidence="13" id="KW-1185">Reference proteome</keyword>
<accession>A0AAD4L6I4</accession>
<proteinExistence type="inferred from homology"/>
<dbReference type="GO" id="GO:0003899">
    <property type="term" value="F:DNA-directed RNA polymerase activity"/>
    <property type="evidence" value="ECO:0007669"/>
    <property type="project" value="UniProtKB-EC"/>
</dbReference>
<keyword evidence="4 10" id="KW-0808">Transferase</keyword>
<dbReference type="GO" id="GO:0006390">
    <property type="term" value="P:mitochondrial transcription"/>
    <property type="evidence" value="ECO:0007669"/>
    <property type="project" value="TreeGrafter"/>
</dbReference>
<dbReference type="InterPro" id="IPR002092">
    <property type="entry name" value="DNA-dir_Rpol_phage-type"/>
</dbReference>
<keyword evidence="8 10" id="KW-0804">Transcription</keyword>
<evidence type="ECO:0000313" key="13">
    <source>
        <dbReference type="Proteomes" id="UP001201163"/>
    </source>
</evidence>
<evidence type="ECO:0000259" key="11">
    <source>
        <dbReference type="SMART" id="SM01311"/>
    </source>
</evidence>
<dbReference type="FunFam" id="1.10.150.20:FF:000041">
    <property type="entry name" value="DNA-directed RNA polymerase"/>
    <property type="match status" value="1"/>
</dbReference>
<dbReference type="FunFam" id="1.10.287.280:FF:000001">
    <property type="entry name" value="DNA-directed RNA polymerase"/>
    <property type="match status" value="1"/>
</dbReference>
<dbReference type="EMBL" id="JAKELL010000103">
    <property type="protein sequence ID" value="KAH8982235.1"/>
    <property type="molecule type" value="Genomic_DNA"/>
</dbReference>
<keyword evidence="7" id="KW-0496">Mitochondrion</keyword>
<evidence type="ECO:0000256" key="5">
    <source>
        <dbReference type="ARBA" id="ARBA00022695"/>
    </source>
</evidence>
<dbReference type="Gene3D" id="1.10.287.280">
    <property type="match status" value="1"/>
</dbReference>
<dbReference type="PROSITE" id="PS00900">
    <property type="entry name" value="RNA_POL_PHAGE_1"/>
    <property type="match status" value="1"/>
</dbReference>
<dbReference type="InterPro" id="IPR029262">
    <property type="entry name" value="RPOL_N"/>
</dbReference>
<keyword evidence="3 10" id="KW-0240">DNA-directed RNA polymerase</keyword>
<evidence type="ECO:0000256" key="4">
    <source>
        <dbReference type="ARBA" id="ARBA00022679"/>
    </source>
</evidence>
<sequence>MIPFTTRVARKQMETTLLSCSRQRLPRPARLYSTPTKRSSAPVMETLIPDSYPAFLPALPNHADPSSNVQDDTTTNDMHSFLRTRTPYMVLPPPLPCGKHSELNDLYYTDSPTRDLIAVMDACLHNCHDVHRAKEIFDNLRAKSAEQFLHPRLYTAFVEAYLEMALKEPEKKSLWVEDAWILLDSLFSGQEKVAVTTGAYALALITWLRYSSENAPSYIDGVTNHTPASLLKGIVDNQLSVVTVVSDRAIKSSEEAQNIIRALTGAAIQHNYPEIIRELGHAESMGSSLPDPYLDVPEVRPVTVNASVLNEDGMSSGKTETEIPFNLDVLRKHLAHVSLARRVLSEDLAARQKLLEDSVYDVAVQRMRRQAELFKELGLGDSVLRKQDLQLWMWQWHQLLQARLKEDIALLIEKETASLTGNPRNRAQPLGPFLSLVKPEKLSLITILEVMHLQGTGGVANGMKAARGLVGVGKAIELEYKAQMCKKNNISMPSTARVGESGFFSRYSYNNLHARRVTARKYMEDAEEWTGDWTQSLRVRVGSFLVDRLMDVAKVIRTGLNKRTGDTVEEEQPAFTHSYEYLRGYKLGIIKLNPVVAERMAKDSIRDTMHPRHLPMLVKPKPWLNYNEGGYIYNKNQVMRFKDSQEQQQYLKHASSRGNVELVYAGLDVLGSTPWQINRKIFDVVLEVWNAGYRLGKVPPAVYDEPEPEKTPEMETDQKARSIFIQRQRRWLANKANNHSDRCSVNYKIEIARAFLGDTFYLPHNLDFRGRAYPLPPHLNHIGDDLSRGLLLFGEAKPLGERGLRWLKIHLSNLYGYDKATFDERAEFVQKNLEDIYDSAENPLNGRKWWQKADDPWQCLATCMELKAALDSPDPLAYECSLPVHQDGTCNGLQHYAALGGDARGARQVNLDITDRPSDVYTYVANMVEKRMREDLEQNPENKYAKMLVGKIARKVVKQTVMTTVYGVTFVGAREQIERQLKDRGDVPLEDCYLAAAYLAKQVLQCIGDLFQGANDIMNWLTACARIISKSVPGDRVFEAMELDHASKSKKVKGTTTRLRKEQMAAVVWTTPLGLPIVQPYRKVKRKQVMTSMQSVYISDPNAPAEVNSQKQASAFPPNFIHSLDATHMLLTALECRTQDLMFASVHDSYWTHPSSIDQMSTIIRDTFIALHSSDVLSRLLNEFRERYKGYKVPVASLKTSQILKQLGIVDTATNISSRRPKNTIEAVLEPATETTDAAIQTAEEDEEPAEIIERPPTVSVLSKEQAVMLLKPVCGQAKRSNNASSATTQDGQPATEDSLEGKFVDLVDLLPPVPAKGEFDVNKIKSSLYFFS</sequence>
<evidence type="ECO:0000256" key="2">
    <source>
        <dbReference type="ARBA" id="ARBA00009493"/>
    </source>
</evidence>
<comment type="subcellular location">
    <subcellularLocation>
        <location evidence="1">Mitochondrion</location>
    </subcellularLocation>
</comment>
<dbReference type="EC" id="2.7.7.6" evidence="10"/>
<evidence type="ECO:0000256" key="9">
    <source>
        <dbReference type="ARBA" id="ARBA00048552"/>
    </source>
</evidence>
<dbReference type="PANTHER" id="PTHR10102">
    <property type="entry name" value="DNA-DIRECTED RNA POLYMERASE, MITOCHONDRIAL"/>
    <property type="match status" value="1"/>
</dbReference>
<dbReference type="Proteomes" id="UP001201163">
    <property type="component" value="Unassembled WGS sequence"/>
</dbReference>
<organism evidence="12 13">
    <name type="scientific">Lactarius akahatsu</name>
    <dbReference type="NCBI Taxonomy" id="416441"/>
    <lineage>
        <taxon>Eukaryota</taxon>
        <taxon>Fungi</taxon>
        <taxon>Dikarya</taxon>
        <taxon>Basidiomycota</taxon>
        <taxon>Agaricomycotina</taxon>
        <taxon>Agaricomycetes</taxon>
        <taxon>Russulales</taxon>
        <taxon>Russulaceae</taxon>
        <taxon>Lactarius</taxon>
    </lineage>
</organism>
<gene>
    <name evidence="12" type="ORF">EDB92DRAFT_132333</name>
</gene>
<evidence type="ECO:0000256" key="6">
    <source>
        <dbReference type="ARBA" id="ARBA00022946"/>
    </source>
</evidence>
<dbReference type="Pfam" id="PF00940">
    <property type="entry name" value="RNA_pol"/>
    <property type="match status" value="1"/>
</dbReference>
<dbReference type="SMART" id="SM01311">
    <property type="entry name" value="RPOL_N"/>
    <property type="match status" value="1"/>
</dbReference>
<evidence type="ECO:0000313" key="12">
    <source>
        <dbReference type="EMBL" id="KAH8982235.1"/>
    </source>
</evidence>
<dbReference type="InterPro" id="IPR037159">
    <property type="entry name" value="RNA_POL_N_sf"/>
</dbReference>